<sequence>MSGHRYELQSGDVFVLEPGAPHSYTGSDTEETVVFNVLFGTELLRDELASLLRMPSFVNFFYLAPFLRKSASFIPHFRLHDHQKLRIVSQLAAMEEEFAMRGDGYQLLIRTRLIECLVWLGRYHRESGMRKREALSDRDWIESIRHLVETHFRQPLSLKEASRLCGMSVSSFTVKFREAAGCSFTEYKHGVQIRHACRLLADTSSKVTDIAFDAGFGDISFFNKVFRKHTGMTPKAYRKLHGQPDGQPNKADKRKVPPET</sequence>
<evidence type="ECO:0000259" key="5">
    <source>
        <dbReference type="PROSITE" id="PS01124"/>
    </source>
</evidence>
<dbReference type="Gene3D" id="1.10.10.60">
    <property type="entry name" value="Homeodomain-like"/>
    <property type="match status" value="2"/>
</dbReference>
<protein>
    <submittedName>
        <fullName evidence="6">AraC family transcriptional regulator</fullName>
    </submittedName>
</protein>
<dbReference type="PANTHER" id="PTHR43280">
    <property type="entry name" value="ARAC-FAMILY TRANSCRIPTIONAL REGULATOR"/>
    <property type="match status" value="1"/>
</dbReference>
<evidence type="ECO:0000313" key="7">
    <source>
        <dbReference type="Proteomes" id="UP000680304"/>
    </source>
</evidence>
<dbReference type="Proteomes" id="UP000680304">
    <property type="component" value="Unassembled WGS sequence"/>
</dbReference>
<keyword evidence="3" id="KW-0804">Transcription</keyword>
<dbReference type="SUPFAM" id="SSF46689">
    <property type="entry name" value="Homeodomain-like"/>
    <property type="match status" value="2"/>
</dbReference>
<organism evidence="6 7">
    <name type="scientific">Paenibacillus cisolokensis</name>
    <dbReference type="NCBI Taxonomy" id="1658519"/>
    <lineage>
        <taxon>Bacteria</taxon>
        <taxon>Bacillati</taxon>
        <taxon>Bacillota</taxon>
        <taxon>Bacilli</taxon>
        <taxon>Bacillales</taxon>
        <taxon>Paenibacillaceae</taxon>
        <taxon>Paenibacillus</taxon>
    </lineage>
</organism>
<dbReference type="PROSITE" id="PS00041">
    <property type="entry name" value="HTH_ARAC_FAMILY_1"/>
    <property type="match status" value="1"/>
</dbReference>
<proteinExistence type="predicted"/>
<accession>A0ABQ4N6X3</accession>
<dbReference type="EMBL" id="BOVJ01000076">
    <property type="protein sequence ID" value="GIQ63984.1"/>
    <property type="molecule type" value="Genomic_DNA"/>
</dbReference>
<keyword evidence="1" id="KW-0805">Transcription regulation</keyword>
<dbReference type="Pfam" id="PF02311">
    <property type="entry name" value="AraC_binding"/>
    <property type="match status" value="1"/>
</dbReference>
<dbReference type="InterPro" id="IPR018060">
    <property type="entry name" value="HTH_AraC"/>
</dbReference>
<evidence type="ECO:0000256" key="2">
    <source>
        <dbReference type="ARBA" id="ARBA00023125"/>
    </source>
</evidence>
<dbReference type="PANTHER" id="PTHR43280:SF28">
    <property type="entry name" value="HTH-TYPE TRANSCRIPTIONAL ACTIVATOR RHAS"/>
    <property type="match status" value="1"/>
</dbReference>
<dbReference type="Pfam" id="PF12833">
    <property type="entry name" value="HTH_18"/>
    <property type="match status" value="1"/>
</dbReference>
<dbReference type="InterPro" id="IPR018062">
    <property type="entry name" value="HTH_AraC-typ_CS"/>
</dbReference>
<dbReference type="SUPFAM" id="SSF51215">
    <property type="entry name" value="Regulatory protein AraC"/>
    <property type="match status" value="1"/>
</dbReference>
<keyword evidence="7" id="KW-1185">Reference proteome</keyword>
<evidence type="ECO:0000256" key="3">
    <source>
        <dbReference type="ARBA" id="ARBA00023163"/>
    </source>
</evidence>
<name>A0ABQ4N6X3_9BACL</name>
<evidence type="ECO:0000256" key="1">
    <source>
        <dbReference type="ARBA" id="ARBA00023015"/>
    </source>
</evidence>
<dbReference type="InterPro" id="IPR020449">
    <property type="entry name" value="Tscrpt_reg_AraC-type_HTH"/>
</dbReference>
<comment type="caution">
    <text evidence="6">The sequence shown here is derived from an EMBL/GenBank/DDBJ whole genome shotgun (WGS) entry which is preliminary data.</text>
</comment>
<gene>
    <name evidence="6" type="primary">rhaR_2</name>
    <name evidence="6" type="ORF">PACILC2_25520</name>
</gene>
<evidence type="ECO:0000256" key="4">
    <source>
        <dbReference type="SAM" id="MobiDB-lite"/>
    </source>
</evidence>
<feature type="compositionally biased region" description="Basic and acidic residues" evidence="4">
    <location>
        <begin position="250"/>
        <end position="260"/>
    </location>
</feature>
<dbReference type="SMART" id="SM00342">
    <property type="entry name" value="HTH_ARAC"/>
    <property type="match status" value="1"/>
</dbReference>
<evidence type="ECO:0000313" key="6">
    <source>
        <dbReference type="EMBL" id="GIQ63984.1"/>
    </source>
</evidence>
<dbReference type="InterPro" id="IPR003313">
    <property type="entry name" value="AraC-bd"/>
</dbReference>
<dbReference type="PRINTS" id="PR00032">
    <property type="entry name" value="HTHARAC"/>
</dbReference>
<dbReference type="InterPro" id="IPR037923">
    <property type="entry name" value="HTH-like"/>
</dbReference>
<keyword evidence="2" id="KW-0238">DNA-binding</keyword>
<feature type="domain" description="HTH araC/xylS-type" evidence="5">
    <location>
        <begin position="142"/>
        <end position="240"/>
    </location>
</feature>
<dbReference type="InterPro" id="IPR009057">
    <property type="entry name" value="Homeodomain-like_sf"/>
</dbReference>
<feature type="region of interest" description="Disordered" evidence="4">
    <location>
        <begin position="237"/>
        <end position="260"/>
    </location>
</feature>
<dbReference type="PROSITE" id="PS01124">
    <property type="entry name" value="HTH_ARAC_FAMILY_2"/>
    <property type="match status" value="1"/>
</dbReference>
<reference evidence="6 7" key="1">
    <citation type="submission" date="2021-04" db="EMBL/GenBank/DDBJ databases">
        <title>Draft genome sequence of Paenibacillus cisolokensis, LC2-13A.</title>
        <authorList>
            <person name="Uke A."/>
            <person name="Chhe C."/>
            <person name="Baramee S."/>
            <person name="Kosugi A."/>
        </authorList>
    </citation>
    <scope>NUCLEOTIDE SEQUENCE [LARGE SCALE GENOMIC DNA]</scope>
    <source>
        <strain evidence="6 7">LC2-13A</strain>
    </source>
</reference>